<proteinExistence type="inferred from homology"/>
<dbReference type="EMBL" id="NIDE01000004">
    <property type="protein sequence ID" value="OWK43117.1"/>
    <property type="molecule type" value="Genomic_DNA"/>
</dbReference>
<evidence type="ECO:0000313" key="5">
    <source>
        <dbReference type="Proteomes" id="UP000214646"/>
    </source>
</evidence>
<evidence type="ECO:0000256" key="2">
    <source>
        <dbReference type="SAM" id="MobiDB-lite"/>
    </source>
</evidence>
<dbReference type="Gene3D" id="2.130.10.130">
    <property type="entry name" value="Integrin alpha, N-terminal"/>
    <property type="match status" value="1"/>
</dbReference>
<dbReference type="Gene3D" id="3.30.160.710">
    <property type="match status" value="1"/>
</dbReference>
<dbReference type="PROSITE" id="PS51695">
    <property type="entry name" value="SEDOLISIN"/>
    <property type="match status" value="1"/>
</dbReference>
<dbReference type="Proteomes" id="UP000214646">
    <property type="component" value="Unassembled WGS sequence"/>
</dbReference>
<dbReference type="Pfam" id="PF18676">
    <property type="entry name" value="MBG_2"/>
    <property type="match status" value="2"/>
</dbReference>
<dbReference type="GO" id="GO:0004252">
    <property type="term" value="F:serine-type endopeptidase activity"/>
    <property type="evidence" value="ECO:0007669"/>
    <property type="project" value="InterPro"/>
</dbReference>
<dbReference type="InterPro" id="IPR050819">
    <property type="entry name" value="Tripeptidyl-peptidase_I"/>
</dbReference>
<feature type="region of interest" description="Disordered" evidence="2">
    <location>
        <begin position="763"/>
        <end position="782"/>
    </location>
</feature>
<comment type="caution">
    <text evidence="4">The sequence shown here is derived from an EMBL/GenBank/DDBJ whole genome shotgun (WGS) entry which is preliminary data.</text>
</comment>
<dbReference type="Pfam" id="PF16640">
    <property type="entry name" value="Big_3_5"/>
    <property type="match status" value="2"/>
</dbReference>
<sequence>MSLSTRARISPRTCRLDLVVLEDRLTPNSTVLAPLVRTALPAGSSAPEGLTPDQIRHAYGIDAIPSFNGATADGAGQTIAIVVAFQDPTIASDLAGFDSAFGTAANEINATPVSSFFSIVNQSGGASLPPAPPASDNGWIGETALDVEWAHAIAPKADIILVECATDNDPDLYAGTKWAVNHPGVSVVSGSWGGAEYSGETGDDSNFITPATHAGVTVVVSAGDDGTVEYPAASPDVVAVGATTLTLNPDNSWASEVGWSYNKSTMSGGGGGLSTQEAIPAFQDSVADVVGVVRGVPDVSYNGGSDSAVSVYDTTTNSAAKPWSAEFGSSAGTPQWAALIAIVDQGRAAAGLNPLDGSRTLPDLYSLPTTDFHDITSGHNAAGDPATVGYDLLTGLGTPIANKLVPDLVAGPGTTSVSTTTLTATPSSSTAFGSITLTAAVTGVGLTPTGSVEFLVGSTNLGTVSLVGGTATLVTSNLPAGTETVTAQYLGDANNQESSAPATVSVSSASSVTTLMVGMPTLVYGGSDTFTATVTGIAGHTPTGSVDFKSGTTDLGTVPLTGTTATLSTTALPAGTDSVTANYLGDTNYDVSNGTAFATVQKATATVAALDQSKSYGAAIPPLTISATGLVNGDTTATAFTGSPATTATAASPLGAYPITQGTLASADYNFTFTPGTLTVVKAALTVTADNVQILVGAAIPTLTYTVTGLANGDTAAVVSGVTVSTTATAASPVGTYPITPVGGEATNYTVTDVPGTLSITLTPPVSPPPASPPPPSPPTAAAAESALLLGIPQIAVGADAGGSPTVQLRAADGTTQWTAMPFPGTFTGGVRTAAADFTAGGPPDVIAGSGPGISNEVVVLDGATGQPVVSFSPFESTFTGGVFVAVGDVTGDGIPDVIVTPDQSGGPIVAVYDGAALAQGQVVQVARFFGINDPSFRGGDRAAVGDLTGNGVGDLIVSAGFGGGPRVAIYDGKSIASGNPTELMPDFFAFESSLRNGVYVTAGDVTGGGYADLIFGAGPGGAPRVRIVDTKALIAAAGNFTSLDDPAVSGAGIASFFAGDVDSRGGVRVAVKNLDGDDLADVVTGDGEGVGATVTAYTGAAIVANGTTPLPGLTFDAFPGFTGGVYVG</sequence>
<dbReference type="GO" id="GO:0006508">
    <property type="term" value="P:proteolysis"/>
    <property type="evidence" value="ECO:0007669"/>
    <property type="project" value="InterPro"/>
</dbReference>
<keyword evidence="4" id="KW-0282">Flagellum</keyword>
<keyword evidence="5" id="KW-1185">Reference proteome</keyword>
<keyword evidence="4" id="KW-0969">Cilium</keyword>
<organism evidence="4 5">
    <name type="scientific">Fimbriiglobus ruber</name>
    <dbReference type="NCBI Taxonomy" id="1908690"/>
    <lineage>
        <taxon>Bacteria</taxon>
        <taxon>Pseudomonadati</taxon>
        <taxon>Planctomycetota</taxon>
        <taxon>Planctomycetia</taxon>
        <taxon>Gemmatales</taxon>
        <taxon>Gemmataceae</taxon>
        <taxon>Fimbriiglobus</taxon>
    </lineage>
</organism>
<dbReference type="SUPFAM" id="SSF69318">
    <property type="entry name" value="Integrin alpha N-terminal domain"/>
    <property type="match status" value="1"/>
</dbReference>
<dbReference type="InterPro" id="IPR036852">
    <property type="entry name" value="Peptidase_S8/S53_dom_sf"/>
</dbReference>
<gene>
    <name evidence="4" type="ORF">FRUB_02716</name>
</gene>
<dbReference type="RefSeq" id="WP_088254014.1">
    <property type="nucleotide sequence ID" value="NZ_NIDE01000004.1"/>
</dbReference>
<feature type="domain" description="Peptidase S53" evidence="3">
    <location>
        <begin position="49"/>
        <end position="411"/>
    </location>
</feature>
<dbReference type="Gene3D" id="2.60.40.10">
    <property type="entry name" value="Immunoglobulins"/>
    <property type="match status" value="2"/>
</dbReference>
<dbReference type="PANTHER" id="PTHR14218">
    <property type="entry name" value="PROTEASE S8 TRIPEPTIDYL PEPTIDASE I CLN2"/>
    <property type="match status" value="1"/>
</dbReference>
<dbReference type="SUPFAM" id="SSF52743">
    <property type="entry name" value="Subtilisin-like"/>
    <property type="match status" value="1"/>
</dbReference>
<keyword evidence="4" id="KW-0966">Cell projection</keyword>
<comment type="similarity">
    <text evidence="1">Belongs to the peptidase S8 family.</text>
</comment>
<evidence type="ECO:0000259" key="3">
    <source>
        <dbReference type="PROSITE" id="PS51695"/>
    </source>
</evidence>
<dbReference type="InterPro" id="IPR032109">
    <property type="entry name" value="Big_3_5"/>
</dbReference>
<dbReference type="GO" id="GO:0008240">
    <property type="term" value="F:tripeptidyl-peptidase activity"/>
    <property type="evidence" value="ECO:0007669"/>
    <property type="project" value="TreeGrafter"/>
</dbReference>
<dbReference type="OrthoDB" id="263396at2"/>
<dbReference type="AlphaFoldDB" id="A0A225E3Z1"/>
<dbReference type="PANTHER" id="PTHR14218:SF15">
    <property type="entry name" value="TRIPEPTIDYL-PEPTIDASE 1"/>
    <property type="match status" value="1"/>
</dbReference>
<dbReference type="InterPro" id="IPR030400">
    <property type="entry name" value="Sedolisin_dom"/>
</dbReference>
<dbReference type="CDD" id="cd04056">
    <property type="entry name" value="Peptidases_S53"/>
    <property type="match status" value="1"/>
</dbReference>
<dbReference type="InterPro" id="IPR013783">
    <property type="entry name" value="Ig-like_fold"/>
</dbReference>
<evidence type="ECO:0000313" key="4">
    <source>
        <dbReference type="EMBL" id="OWK43117.1"/>
    </source>
</evidence>
<dbReference type="InterPro" id="IPR028994">
    <property type="entry name" value="Integrin_alpha_N"/>
</dbReference>
<protein>
    <submittedName>
        <fullName evidence="4">Flagellar hook-length control protein FliK</fullName>
    </submittedName>
</protein>
<dbReference type="InterPro" id="IPR041286">
    <property type="entry name" value="MBG_2"/>
</dbReference>
<evidence type="ECO:0000256" key="1">
    <source>
        <dbReference type="PROSITE-ProRule" id="PRU01240"/>
    </source>
</evidence>
<name>A0A225E3Z1_9BACT</name>
<reference evidence="5" key="1">
    <citation type="submission" date="2017-06" db="EMBL/GenBank/DDBJ databases">
        <title>Genome analysis of Fimbriiglobus ruber SP5, the first member of the order Planctomycetales with confirmed chitinolytic capability.</title>
        <authorList>
            <person name="Ravin N.V."/>
            <person name="Rakitin A.L."/>
            <person name="Ivanova A.A."/>
            <person name="Beletsky A.V."/>
            <person name="Kulichevskaya I.S."/>
            <person name="Mardanov A.V."/>
            <person name="Dedysh S.N."/>
        </authorList>
    </citation>
    <scope>NUCLEOTIDE SEQUENCE [LARGE SCALE GENOMIC DNA]</scope>
    <source>
        <strain evidence="5">SP5</strain>
    </source>
</reference>
<dbReference type="PROSITE" id="PS51892">
    <property type="entry name" value="SUBTILASE"/>
    <property type="match status" value="1"/>
</dbReference>
<comment type="caution">
    <text evidence="1">Lacks conserved residue(s) required for the propagation of feature annotation.</text>
</comment>
<feature type="compositionally biased region" description="Pro residues" evidence="2">
    <location>
        <begin position="765"/>
        <end position="779"/>
    </location>
</feature>
<dbReference type="Gene3D" id="3.40.50.200">
    <property type="entry name" value="Peptidase S8/S53 domain"/>
    <property type="match status" value="1"/>
</dbReference>
<accession>A0A225E3Z1</accession>